<dbReference type="AlphaFoldDB" id="A0A0P6HCB1"/>
<accession>A0A0P6HCB1</accession>
<reference evidence="1" key="1">
    <citation type="submission" date="2015-10" db="EMBL/GenBank/DDBJ databases">
        <title>EvidentialGene: Evidence-directed Construction of Complete mRNA Transcriptomes without Genomes.</title>
        <authorList>
            <person name="Gilbert D.G."/>
        </authorList>
    </citation>
    <scope>NUCLEOTIDE SEQUENCE</scope>
</reference>
<evidence type="ECO:0000313" key="1">
    <source>
        <dbReference type="EMBL" id="JAN73076.1"/>
    </source>
</evidence>
<sequence>MGGASVRVSCKKKRKEFESVGRALATMYGNIYLHINGHPSPSQISNGLFVSFLPSK</sequence>
<dbReference type="EMBL" id="GDIQ01032312">
    <property type="protein sequence ID" value="JAN62425.1"/>
    <property type="molecule type" value="Transcribed_RNA"/>
</dbReference>
<proteinExistence type="predicted"/>
<organism evidence="1">
    <name type="scientific">Daphnia magna</name>
    <dbReference type="NCBI Taxonomy" id="35525"/>
    <lineage>
        <taxon>Eukaryota</taxon>
        <taxon>Metazoa</taxon>
        <taxon>Ecdysozoa</taxon>
        <taxon>Arthropoda</taxon>
        <taxon>Crustacea</taxon>
        <taxon>Branchiopoda</taxon>
        <taxon>Diplostraca</taxon>
        <taxon>Cladocera</taxon>
        <taxon>Anomopoda</taxon>
        <taxon>Daphniidae</taxon>
        <taxon>Daphnia</taxon>
    </lineage>
</organism>
<dbReference type="EMBL" id="GDIQ01021661">
    <property type="protein sequence ID" value="JAN73076.1"/>
    <property type="molecule type" value="Transcribed_RNA"/>
</dbReference>
<protein>
    <submittedName>
        <fullName evidence="1">Uncharacterized protein</fullName>
    </submittedName>
</protein>
<name>A0A0P6HCB1_9CRUS</name>